<evidence type="ECO:0000256" key="5">
    <source>
        <dbReference type="SAM" id="SignalP"/>
    </source>
</evidence>
<feature type="domain" description="Importin N-terminal" evidence="6">
    <location>
        <begin position="347"/>
        <end position="419"/>
    </location>
</feature>
<dbReference type="SMART" id="SM00913">
    <property type="entry name" value="IBN_N"/>
    <property type="match status" value="1"/>
</dbReference>
<dbReference type="PANTHER" id="PTHR10997:SF7">
    <property type="entry name" value="IMPORTIN-11"/>
    <property type="match status" value="1"/>
</dbReference>
<dbReference type="GO" id="GO:0031267">
    <property type="term" value="F:small GTPase binding"/>
    <property type="evidence" value="ECO:0007669"/>
    <property type="project" value="InterPro"/>
</dbReference>
<dbReference type="InterPro" id="IPR017996">
    <property type="entry name" value="MRJP/yellow-related"/>
</dbReference>
<dbReference type="InterPro" id="IPR001494">
    <property type="entry name" value="Importin-beta_N"/>
</dbReference>
<evidence type="ECO:0000313" key="8">
    <source>
        <dbReference type="Proteomes" id="UP001367676"/>
    </source>
</evidence>
<dbReference type="InterPro" id="IPR016024">
    <property type="entry name" value="ARM-type_fold"/>
</dbReference>
<dbReference type="Pfam" id="PF03810">
    <property type="entry name" value="IBN_N"/>
    <property type="match status" value="1"/>
</dbReference>
<dbReference type="GO" id="GO:0005829">
    <property type="term" value="C:cytosol"/>
    <property type="evidence" value="ECO:0007669"/>
    <property type="project" value="TreeGrafter"/>
</dbReference>
<evidence type="ECO:0000256" key="2">
    <source>
        <dbReference type="ARBA" id="ARBA00007991"/>
    </source>
</evidence>
<dbReference type="PROSITE" id="PS50166">
    <property type="entry name" value="IMPORTIN_B_NT"/>
    <property type="match status" value="1"/>
</dbReference>
<protein>
    <recommendedName>
        <fullName evidence="6">Importin N-terminal domain-containing protein</fullName>
    </recommendedName>
</protein>
<keyword evidence="8" id="KW-1185">Reference proteome</keyword>
<dbReference type="InterPro" id="IPR058669">
    <property type="entry name" value="TPR_IPO7/11-like"/>
</dbReference>
<evidence type="ECO:0000256" key="1">
    <source>
        <dbReference type="ARBA" id="ARBA00004123"/>
    </source>
</evidence>
<dbReference type="Gene3D" id="1.25.10.10">
    <property type="entry name" value="Leucine-rich Repeat Variant"/>
    <property type="match status" value="1"/>
</dbReference>
<evidence type="ECO:0000313" key="7">
    <source>
        <dbReference type="EMBL" id="KAK7573395.1"/>
    </source>
</evidence>
<evidence type="ECO:0000259" key="6">
    <source>
        <dbReference type="PROSITE" id="PS50166"/>
    </source>
</evidence>
<comment type="caution">
    <text evidence="7">The sequence shown here is derived from an EMBL/GenBank/DDBJ whole genome shotgun (WGS) entry which is preliminary data.</text>
</comment>
<evidence type="ECO:0000256" key="4">
    <source>
        <dbReference type="ARBA" id="ARBA00023242"/>
    </source>
</evidence>
<keyword evidence="4" id="KW-0539">Nucleus</keyword>
<keyword evidence="3" id="KW-0813">Transport</keyword>
<dbReference type="Proteomes" id="UP001367676">
    <property type="component" value="Unassembled WGS sequence"/>
</dbReference>
<gene>
    <name evidence="7" type="ORF">V9T40_010586</name>
</gene>
<evidence type="ECO:0000256" key="3">
    <source>
        <dbReference type="ARBA" id="ARBA00022448"/>
    </source>
</evidence>
<dbReference type="PANTHER" id="PTHR10997">
    <property type="entry name" value="IMPORTIN-7, 8, 11"/>
    <property type="match status" value="1"/>
</dbReference>
<comment type="subcellular location">
    <subcellularLocation>
        <location evidence="1">Nucleus</location>
    </subcellularLocation>
</comment>
<dbReference type="EMBL" id="JBBCAQ010000037">
    <property type="protein sequence ID" value="KAK7573395.1"/>
    <property type="molecule type" value="Genomic_DNA"/>
</dbReference>
<feature type="chain" id="PRO_5042852395" description="Importin N-terminal domain-containing protein" evidence="5">
    <location>
        <begin position="21"/>
        <end position="1298"/>
    </location>
</feature>
<dbReference type="GO" id="GO:0005635">
    <property type="term" value="C:nuclear envelope"/>
    <property type="evidence" value="ECO:0007669"/>
    <property type="project" value="TreeGrafter"/>
</dbReference>
<comment type="similarity">
    <text evidence="2">Belongs to the importin beta family.</text>
</comment>
<accession>A0AAN9T6F7</accession>
<dbReference type="InterPro" id="IPR011989">
    <property type="entry name" value="ARM-like"/>
</dbReference>
<feature type="signal peptide" evidence="5">
    <location>
        <begin position="1"/>
        <end position="20"/>
    </location>
</feature>
<dbReference type="GO" id="GO:0006606">
    <property type="term" value="P:protein import into nucleus"/>
    <property type="evidence" value="ECO:0007669"/>
    <property type="project" value="TreeGrafter"/>
</dbReference>
<organism evidence="7 8">
    <name type="scientific">Parthenolecanium corni</name>
    <dbReference type="NCBI Taxonomy" id="536013"/>
    <lineage>
        <taxon>Eukaryota</taxon>
        <taxon>Metazoa</taxon>
        <taxon>Ecdysozoa</taxon>
        <taxon>Arthropoda</taxon>
        <taxon>Hexapoda</taxon>
        <taxon>Insecta</taxon>
        <taxon>Pterygota</taxon>
        <taxon>Neoptera</taxon>
        <taxon>Paraneoptera</taxon>
        <taxon>Hemiptera</taxon>
        <taxon>Sternorrhyncha</taxon>
        <taxon>Coccoidea</taxon>
        <taxon>Coccidae</taxon>
        <taxon>Parthenolecanium</taxon>
    </lineage>
</organism>
<dbReference type="Pfam" id="PF25758">
    <property type="entry name" value="TPR_IPO11"/>
    <property type="match status" value="1"/>
</dbReference>
<dbReference type="SUPFAM" id="SSF48371">
    <property type="entry name" value="ARM repeat"/>
    <property type="match status" value="1"/>
</dbReference>
<name>A0AAN9T6F7_9HEMI</name>
<dbReference type="Pfam" id="PF03022">
    <property type="entry name" value="MRJP"/>
    <property type="match status" value="1"/>
</dbReference>
<sequence>MWNSIFQLLILLAPVWLTEQVPADVKLLELYAWKFPDFAFEDQQKREAAINNEQFIAENVVILDSDYYAVPNQPGRFFATTPAVLMKGYPATLSVVIQPKKEDPPLLQPFPNWKANDKSSCEGLISVFRIQIDQCGRLWALDSGMIDVFVSEKHPCLPKLIIYDLTKADGTEVLRHEFDENAINPKSALLNLVIESTANDCSDSVAYISDVQGFGLTIFNMKDRTSYRVDHPRFYPDPDYGIITSNGITFNLMDGIFGLALSPPNENPRTLYWQCLASVVDSWVSTAIIKDKNAITNTDIMNKEIHTTDPLRDGQGTVMVMTQNAESLVYMTLSQATSQDARILKPAEQKLYEWETHAGFYTSLCKIISSKDVEVSIRWLATVCLKNGIDKYWRKSSPNAISEDEKAIIRAELTKCFNETTDAIASQLAVLVAKVSRMDWPREWPDLIEILVNNIKSNDDELKRYRSLLILSHVVKTLSTKRLIGDRRLFYELTANLYPIMFEFWNYVTNSFLSADAEMRKSVKFRCDLEMALLSGKILSKLTVNGFNKTDSSPEAMNFMKMIFERTKTLLQFRLTFTTNEERYKELVEKQTLTLMKVLFSVLETQPFSYAELVAATLHYSFYFCFTAEGNELLFDTILIRWLNLMKAILICHEYNAGRLTLEEVDDSVHQVRRARNEFFSPEIIQEIFFKLVNEYLVLNEKDLNAWYEDPEAYAAEEIGESWKYNLKPCIEGLFTAFLSQYKETLIPIIVSVIEKNKSSPNPNDMVAILKKDAVYNVFGLSVFELFDEILFDKWFTDILVPELHVQGPFYRILRRRIAWLIGRWAGVKLSSSLYPMMYSEIINLLEPSEDIAVRLTAANTIKDVVDDFEFRSKVFLDFIPRCFQLLYSLLEQSKECETKMQVLTLLSFIIERVGWEIAPFFDSLVNYLPLLWQHSTGHNMLRCAIVSVLTQIVRGLGDQCFTLEKFVIMVVEYSLDTKEEGHVYLLEDGLHLLMAYIDNIVNSDEILSVFHYLPPLIEKSTEHLKIIISIINGMLILSPDKFLQLNGVCIVKILLDLLPDMKSEGIAIILEFFELCMRIRPYHSVELLSDFLQDLLVNINVNDEKPSVVAIRLSILARIILISKGLFAQMVENTSKLHNTSQDILFANFLDYWLQKVQMVWPPERRKLVGIALTNLLTAGSNIILTRFSQIFAAVVEVMNDIMINDEGDTYTDSLYYTDDTSVVSTENEDQEPKTGQETRLSEIAMNDAILKVDFPWYFQNQLEELRIQIGDVNFQQLMDTVTADNLNLMKTYLKKR</sequence>
<proteinExistence type="inferred from homology"/>
<keyword evidence="5" id="KW-0732">Signal</keyword>
<reference evidence="7 8" key="1">
    <citation type="submission" date="2024-03" db="EMBL/GenBank/DDBJ databases">
        <title>Adaptation during the transition from Ophiocordyceps entomopathogen to insect associate is accompanied by gene loss and intensified selection.</title>
        <authorList>
            <person name="Ward C.M."/>
            <person name="Onetto C.A."/>
            <person name="Borneman A.R."/>
        </authorList>
    </citation>
    <scope>NUCLEOTIDE SEQUENCE [LARGE SCALE GENOMIC DNA]</scope>
    <source>
        <strain evidence="7">AWRI1</strain>
        <tissue evidence="7">Single Adult Female</tissue>
    </source>
</reference>